<keyword evidence="9" id="KW-0966">Cell projection</keyword>
<keyword evidence="4 8" id="KW-0732">Signal</keyword>
<dbReference type="Proteomes" id="UP001500738">
    <property type="component" value="Unassembled WGS sequence"/>
</dbReference>
<feature type="chain" id="PRO_5044905345" description="Flagellar P-ring protein" evidence="8">
    <location>
        <begin position="27"/>
        <end position="369"/>
    </location>
</feature>
<dbReference type="NCBIfam" id="NF003676">
    <property type="entry name" value="PRK05303.1"/>
    <property type="match status" value="1"/>
</dbReference>
<evidence type="ECO:0000256" key="3">
    <source>
        <dbReference type="ARBA" id="ARBA00019515"/>
    </source>
</evidence>
<comment type="subcellular location">
    <subcellularLocation>
        <location evidence="2 8">Bacterial flagellum basal body</location>
    </subcellularLocation>
</comment>
<dbReference type="HAMAP" id="MF_00416">
    <property type="entry name" value="FlgI"/>
    <property type="match status" value="1"/>
</dbReference>
<dbReference type="PROSITE" id="PS51257">
    <property type="entry name" value="PROKAR_LIPOPROTEIN"/>
    <property type="match status" value="1"/>
</dbReference>
<keyword evidence="9" id="KW-0282">Flagellum</keyword>
<dbReference type="RefSeq" id="WP_425516935.1">
    <property type="nucleotide sequence ID" value="NZ_BAAAFE010000008.1"/>
</dbReference>
<dbReference type="PANTHER" id="PTHR30381:SF0">
    <property type="entry name" value="FLAGELLAR P-RING PROTEIN"/>
    <property type="match status" value="1"/>
</dbReference>
<comment type="similarity">
    <text evidence="8">Belongs to the FlgI family.</text>
</comment>
<organism evidence="9 10">
    <name type="scientific">Sphingopyxis soli</name>
    <dbReference type="NCBI Taxonomy" id="592051"/>
    <lineage>
        <taxon>Bacteria</taxon>
        <taxon>Pseudomonadati</taxon>
        <taxon>Pseudomonadota</taxon>
        <taxon>Alphaproteobacteria</taxon>
        <taxon>Sphingomonadales</taxon>
        <taxon>Sphingomonadaceae</taxon>
        <taxon>Sphingopyxis</taxon>
    </lineage>
</organism>
<evidence type="ECO:0000256" key="4">
    <source>
        <dbReference type="ARBA" id="ARBA00022729"/>
    </source>
</evidence>
<keyword evidence="10" id="KW-1185">Reference proteome</keyword>
<dbReference type="EMBL" id="BAAAFE010000008">
    <property type="protein sequence ID" value="GAA0865392.1"/>
    <property type="molecule type" value="Genomic_DNA"/>
</dbReference>
<comment type="caution">
    <text evidence="9">The sequence shown here is derived from an EMBL/GenBank/DDBJ whole genome shotgun (WGS) entry which is preliminary data.</text>
</comment>
<evidence type="ECO:0000313" key="10">
    <source>
        <dbReference type="Proteomes" id="UP001500738"/>
    </source>
</evidence>
<evidence type="ECO:0000313" key="9">
    <source>
        <dbReference type="EMBL" id="GAA0865392.1"/>
    </source>
</evidence>
<dbReference type="Pfam" id="PF02119">
    <property type="entry name" value="FlgI"/>
    <property type="match status" value="1"/>
</dbReference>
<evidence type="ECO:0000256" key="6">
    <source>
        <dbReference type="ARBA" id="ARBA00023143"/>
    </source>
</evidence>
<evidence type="ECO:0000256" key="8">
    <source>
        <dbReference type="HAMAP-Rule" id="MF_00416"/>
    </source>
</evidence>
<evidence type="ECO:0000256" key="5">
    <source>
        <dbReference type="ARBA" id="ARBA00022764"/>
    </source>
</evidence>
<reference evidence="10" key="1">
    <citation type="journal article" date="2019" name="Int. J. Syst. Evol. Microbiol.">
        <title>The Global Catalogue of Microorganisms (GCM) 10K type strain sequencing project: providing services to taxonomists for standard genome sequencing and annotation.</title>
        <authorList>
            <consortium name="The Broad Institute Genomics Platform"/>
            <consortium name="The Broad Institute Genome Sequencing Center for Infectious Disease"/>
            <person name="Wu L."/>
            <person name="Ma J."/>
        </authorList>
    </citation>
    <scope>NUCLEOTIDE SEQUENCE [LARGE SCALE GENOMIC DNA]</scope>
    <source>
        <strain evidence="10">JCM 15910</strain>
    </source>
</reference>
<keyword evidence="6 8" id="KW-0975">Bacterial flagellum</keyword>
<protein>
    <recommendedName>
        <fullName evidence="3 8">Flagellar P-ring protein</fullName>
    </recommendedName>
    <alternativeName>
        <fullName evidence="7 8">Basal body P-ring protein</fullName>
    </alternativeName>
</protein>
<dbReference type="PANTHER" id="PTHR30381">
    <property type="entry name" value="FLAGELLAR P-RING PERIPLASMIC PROTEIN FLGI"/>
    <property type="match status" value="1"/>
</dbReference>
<evidence type="ECO:0000256" key="1">
    <source>
        <dbReference type="ARBA" id="ARBA00002591"/>
    </source>
</evidence>
<accession>A0ABP3XIE5</accession>
<name>A0ABP3XIE5_9SPHN</name>
<evidence type="ECO:0000256" key="2">
    <source>
        <dbReference type="ARBA" id="ARBA00004117"/>
    </source>
</evidence>
<gene>
    <name evidence="8" type="primary">flgI</name>
    <name evidence="9" type="ORF">GCM10009115_23740</name>
</gene>
<dbReference type="PRINTS" id="PR01010">
    <property type="entry name" value="FLGPRINGFLGI"/>
</dbReference>
<keyword evidence="5" id="KW-0574">Periplasm</keyword>
<evidence type="ECO:0000256" key="7">
    <source>
        <dbReference type="ARBA" id="ARBA00032344"/>
    </source>
</evidence>
<sequence length="369" mass="37951" precursor="true">MTRRPTLITLLLLLVASCGVAAPAQAERIKDMGQFQGLRANQLTGYGIVVGLAGTGDDSLDYSTLGMKGAVSRFGLTLPAGVNPALKNAAAVMITAELPAFSKPGQRLDITVSAIGKAKSLRGGTLVLAPLYGADGQIYAMAQGNLVIGGLGVDAADGSKLTVNVPSSGRIAGGATVERAVDTGFTATDQLTFNLHQFDATNAQRVTDAINQSLPGSAVMIDGASIAIRASGGADERMRLMSRIENLDVIRAEPPAKVIVNARTGTVVINGAVRVGTAAVTQGKLTVSIKESPTVVQPAPFSRGQTAIEPSSEIGVEQEYRPVMMIKPTASLSQLVDAINRMGVPPGDLVAILEALSQAGALTAELVII</sequence>
<proteinExistence type="inferred from homology"/>
<comment type="subunit">
    <text evidence="8">The basal body constitutes a major portion of the flagellar organelle and consists of four rings (L,P,S, and M) mounted on a central rod.</text>
</comment>
<feature type="signal peptide" evidence="8">
    <location>
        <begin position="1"/>
        <end position="26"/>
    </location>
</feature>
<comment type="function">
    <text evidence="1 8">Assembles around the rod to form the L-ring and probably protects the motor/basal body from shearing forces during rotation.</text>
</comment>
<keyword evidence="9" id="KW-0969">Cilium</keyword>
<dbReference type="InterPro" id="IPR001782">
    <property type="entry name" value="Flag_FlgI"/>
</dbReference>